<evidence type="ECO:0000313" key="2">
    <source>
        <dbReference type="Proteomes" id="UP000033121"/>
    </source>
</evidence>
<dbReference type="AlphaFoldDB" id="A0A0E9MW89"/>
<dbReference type="STRING" id="1220578.FPE01S_01_03770"/>
<accession>A0A0E9MW89</accession>
<organism evidence="1 2">
    <name type="scientific">Flavihumibacter petaseus NBRC 106054</name>
    <dbReference type="NCBI Taxonomy" id="1220578"/>
    <lineage>
        <taxon>Bacteria</taxon>
        <taxon>Pseudomonadati</taxon>
        <taxon>Bacteroidota</taxon>
        <taxon>Chitinophagia</taxon>
        <taxon>Chitinophagales</taxon>
        <taxon>Chitinophagaceae</taxon>
        <taxon>Flavihumibacter</taxon>
    </lineage>
</organism>
<proteinExistence type="predicted"/>
<comment type="caution">
    <text evidence="1">The sequence shown here is derived from an EMBL/GenBank/DDBJ whole genome shotgun (WGS) entry which is preliminary data.</text>
</comment>
<gene>
    <name evidence="1" type="ORF">FPE01S_01_03770</name>
</gene>
<reference evidence="1 2" key="1">
    <citation type="submission" date="2015-04" db="EMBL/GenBank/DDBJ databases">
        <title>Whole genome shotgun sequence of Flavihumibacter petaseus NBRC 106054.</title>
        <authorList>
            <person name="Miyazawa S."/>
            <person name="Hosoyama A."/>
            <person name="Hashimoto M."/>
            <person name="Noguchi M."/>
            <person name="Tsuchikane K."/>
            <person name="Ohji S."/>
            <person name="Yamazoe A."/>
            <person name="Ichikawa N."/>
            <person name="Kimura A."/>
            <person name="Fujita N."/>
        </authorList>
    </citation>
    <scope>NUCLEOTIDE SEQUENCE [LARGE SCALE GENOMIC DNA]</scope>
    <source>
        <strain evidence="1 2">NBRC 106054</strain>
    </source>
</reference>
<sequence length="99" mass="11450">MYNDEKQQALPPYSDMDKDGKLEFGGFELTEMHPSRDSMYYEPSKYYEIANGTIYFDSALTRAMDRKRNGVYLAKPLDIDGNCCIAIRKPAKKRISIRP</sequence>
<keyword evidence="2" id="KW-1185">Reference proteome</keyword>
<name>A0A0E9MW89_9BACT</name>
<dbReference type="Proteomes" id="UP000033121">
    <property type="component" value="Unassembled WGS sequence"/>
</dbReference>
<dbReference type="EMBL" id="BBWV01000001">
    <property type="protein sequence ID" value="GAO41365.1"/>
    <property type="molecule type" value="Genomic_DNA"/>
</dbReference>
<protein>
    <submittedName>
        <fullName evidence="1">Uncharacterized protein</fullName>
    </submittedName>
</protein>
<evidence type="ECO:0000313" key="1">
    <source>
        <dbReference type="EMBL" id="GAO41365.1"/>
    </source>
</evidence>